<dbReference type="AlphaFoldDB" id="A0A9X2AIT1"/>
<dbReference type="EMBL" id="JAKQYM010000004">
    <property type="protein sequence ID" value="MCI2228836.1"/>
    <property type="molecule type" value="Genomic_DNA"/>
</dbReference>
<evidence type="ECO:0000313" key="2">
    <source>
        <dbReference type="Proteomes" id="UP001139369"/>
    </source>
</evidence>
<sequence length="136" mass="16015">MVKELHKRGFGKLRVIPSISPSGLAWRCVLINQTKKYKFIASTWIQTIENIDSRGEIKLSPKELAGLFIKKNVEFIEHCKGKNEEYEKWFNQVVKSLKNDELPYAFDLSDFFFPTSYWLTTKGNEIRTLPNEKDYY</sequence>
<dbReference type="Proteomes" id="UP001139369">
    <property type="component" value="Unassembled WGS sequence"/>
</dbReference>
<gene>
    <name evidence="1" type="ORF">MC378_06620</name>
</gene>
<organism evidence="1 2">
    <name type="scientific">Polaribacter marinus</name>
    <dbReference type="NCBI Taxonomy" id="2916838"/>
    <lineage>
        <taxon>Bacteria</taxon>
        <taxon>Pseudomonadati</taxon>
        <taxon>Bacteroidota</taxon>
        <taxon>Flavobacteriia</taxon>
        <taxon>Flavobacteriales</taxon>
        <taxon>Flavobacteriaceae</taxon>
    </lineage>
</organism>
<reference evidence="1" key="1">
    <citation type="submission" date="2022-02" db="EMBL/GenBank/DDBJ databases">
        <title>Polaribacter sp. MSW13, isolated from seawater.</title>
        <authorList>
            <person name="Kristyanto S."/>
            <person name="Jung J."/>
            <person name="Jeon C.O."/>
        </authorList>
    </citation>
    <scope>NUCLEOTIDE SEQUENCE</scope>
    <source>
        <strain evidence="1">MSW13</strain>
    </source>
</reference>
<accession>A0A9X2AIT1</accession>
<proteinExistence type="predicted"/>
<protein>
    <submittedName>
        <fullName evidence="1">Uncharacterized protein</fullName>
    </submittedName>
</protein>
<name>A0A9X2AIT1_9FLAO</name>
<keyword evidence="2" id="KW-1185">Reference proteome</keyword>
<evidence type="ECO:0000313" key="1">
    <source>
        <dbReference type="EMBL" id="MCI2228836.1"/>
    </source>
</evidence>
<comment type="caution">
    <text evidence="1">The sequence shown here is derived from an EMBL/GenBank/DDBJ whole genome shotgun (WGS) entry which is preliminary data.</text>
</comment>